<gene>
    <name evidence="2" type="ORF">KXJ69_11585</name>
</gene>
<accession>A0A9X1FQC2</accession>
<dbReference type="AlphaFoldDB" id="A0A9X1FQC2"/>
<evidence type="ECO:0000313" key="3">
    <source>
        <dbReference type="Proteomes" id="UP001138686"/>
    </source>
</evidence>
<organism evidence="2 3">
    <name type="scientific">Halomarinibacterium sedimenti</name>
    <dbReference type="NCBI Taxonomy" id="2857106"/>
    <lineage>
        <taxon>Bacteria</taxon>
        <taxon>Pseudomonadati</taxon>
        <taxon>Bacteroidota</taxon>
        <taxon>Flavobacteriia</taxon>
        <taxon>Flavobacteriales</taxon>
        <taxon>Flavobacteriaceae</taxon>
        <taxon>Halomarinibacterium</taxon>
    </lineage>
</organism>
<sequence>MKKNLQFPVLGVLFTLLFFSCVKDTDFNQAQDVTITPIVELDLIYFNLVANDFFDDVSNTPRLTVRDTTDIRFLDDTDTQESLLKADFLFIFNNSIPRSFQADFQFLDSLNVEKYFTSTFVEMGTPSSPVITEFTESVEGEEILQLTQSDKVVVSVTIPSSDATLEGELNLKSKTTYYLEIKERD</sequence>
<evidence type="ECO:0000256" key="1">
    <source>
        <dbReference type="SAM" id="SignalP"/>
    </source>
</evidence>
<proteinExistence type="predicted"/>
<dbReference type="EMBL" id="JAHWDP010000005">
    <property type="protein sequence ID" value="MBW2938754.1"/>
    <property type="molecule type" value="Genomic_DNA"/>
</dbReference>
<dbReference type="RefSeq" id="WP_219053282.1">
    <property type="nucleotide sequence ID" value="NZ_JAHWDP010000005.1"/>
</dbReference>
<name>A0A9X1FQC2_9FLAO</name>
<keyword evidence="3" id="KW-1185">Reference proteome</keyword>
<evidence type="ECO:0000313" key="2">
    <source>
        <dbReference type="EMBL" id="MBW2938754.1"/>
    </source>
</evidence>
<protein>
    <submittedName>
        <fullName evidence="2">Uncharacterized protein</fullName>
    </submittedName>
</protein>
<feature type="signal peptide" evidence="1">
    <location>
        <begin position="1"/>
        <end position="24"/>
    </location>
</feature>
<feature type="chain" id="PRO_5040991492" evidence="1">
    <location>
        <begin position="25"/>
        <end position="185"/>
    </location>
</feature>
<dbReference type="PROSITE" id="PS51257">
    <property type="entry name" value="PROKAR_LIPOPROTEIN"/>
    <property type="match status" value="1"/>
</dbReference>
<dbReference type="Proteomes" id="UP001138686">
    <property type="component" value="Unassembled WGS sequence"/>
</dbReference>
<comment type="caution">
    <text evidence="2">The sequence shown here is derived from an EMBL/GenBank/DDBJ whole genome shotgun (WGS) entry which is preliminary data.</text>
</comment>
<keyword evidence="1" id="KW-0732">Signal</keyword>
<reference evidence="2" key="1">
    <citation type="submission" date="2021-07" db="EMBL/GenBank/DDBJ databases">
        <title>Aureisphaera sp. CAU 1614 isolated from sea sediment.</title>
        <authorList>
            <person name="Kim W."/>
        </authorList>
    </citation>
    <scope>NUCLEOTIDE SEQUENCE</scope>
    <source>
        <strain evidence="2">CAU 1614</strain>
    </source>
</reference>